<keyword evidence="2" id="KW-0812">Transmembrane</keyword>
<feature type="region of interest" description="Disordered" evidence="1">
    <location>
        <begin position="121"/>
        <end position="140"/>
    </location>
</feature>
<reference evidence="3" key="1">
    <citation type="submission" date="2017-02" db="UniProtKB">
        <authorList>
            <consortium name="WormBaseParasite"/>
        </authorList>
    </citation>
    <scope>IDENTIFICATION</scope>
</reference>
<evidence type="ECO:0000313" key="3">
    <source>
        <dbReference type="WBParaSite" id="NBR_0000150601-mRNA-1"/>
    </source>
</evidence>
<keyword evidence="2" id="KW-1133">Transmembrane helix</keyword>
<organism evidence="3">
    <name type="scientific">Nippostrongylus brasiliensis</name>
    <name type="common">Rat hookworm</name>
    <dbReference type="NCBI Taxonomy" id="27835"/>
    <lineage>
        <taxon>Eukaryota</taxon>
        <taxon>Metazoa</taxon>
        <taxon>Ecdysozoa</taxon>
        <taxon>Nematoda</taxon>
        <taxon>Chromadorea</taxon>
        <taxon>Rhabditida</taxon>
        <taxon>Rhabditina</taxon>
        <taxon>Rhabditomorpha</taxon>
        <taxon>Strongyloidea</taxon>
        <taxon>Heligmosomidae</taxon>
        <taxon>Nippostrongylus</taxon>
    </lineage>
</organism>
<protein>
    <submittedName>
        <fullName evidence="3">Neur_chan_LBD domain-containing protein</fullName>
    </submittedName>
</protein>
<sequence length="157" mass="17850">LFQRCKTEELLKKYPLDVFPNWSITVGERYYVSAPIDSIGEWAFHLRSHLTALILAGNPAIGFLQAVRSEFLTKVAMAFSVLGLEVFFFSLIVAMEAVAIIWNEQEGVSTKENSGEWECKNYVATDESSPDQRRTETDSPRSLFKCKINEISIDFDE</sequence>
<feature type="compositionally biased region" description="Basic and acidic residues" evidence="1">
    <location>
        <begin position="130"/>
        <end position="139"/>
    </location>
</feature>
<accession>A0A0N4XG54</accession>
<evidence type="ECO:0000256" key="1">
    <source>
        <dbReference type="SAM" id="MobiDB-lite"/>
    </source>
</evidence>
<feature type="transmembrane region" description="Helical" evidence="2">
    <location>
        <begin position="79"/>
        <end position="102"/>
    </location>
</feature>
<name>A0A0N4XG54_NIPBR</name>
<evidence type="ECO:0000256" key="2">
    <source>
        <dbReference type="SAM" id="Phobius"/>
    </source>
</evidence>
<dbReference type="AlphaFoldDB" id="A0A0N4XG54"/>
<proteinExistence type="predicted"/>
<dbReference type="WBParaSite" id="NBR_0000150601-mRNA-1">
    <property type="protein sequence ID" value="NBR_0000150601-mRNA-1"/>
    <property type="gene ID" value="NBR_0000150601"/>
</dbReference>
<keyword evidence="2" id="KW-0472">Membrane</keyword>